<dbReference type="SUPFAM" id="SSF53720">
    <property type="entry name" value="ALDH-like"/>
    <property type="match status" value="1"/>
</dbReference>
<dbReference type="Proteomes" id="UP000031057">
    <property type="component" value="Unassembled WGS sequence"/>
</dbReference>
<keyword evidence="2 4" id="KW-0560">Oxidoreductase</keyword>
<reference evidence="6 7" key="1">
    <citation type="submission" date="2014-10" db="EMBL/GenBank/DDBJ databases">
        <title>Genome sequence of Novosphingobium malaysiense MUSC 273(T).</title>
        <authorList>
            <person name="Lee L.-H."/>
        </authorList>
    </citation>
    <scope>NUCLEOTIDE SEQUENCE [LARGE SCALE GENOMIC DNA]</scope>
    <source>
        <strain evidence="6 7">MUSC 273</strain>
    </source>
</reference>
<dbReference type="InterPro" id="IPR015590">
    <property type="entry name" value="Aldehyde_DH_dom"/>
</dbReference>
<dbReference type="Pfam" id="PF00171">
    <property type="entry name" value="Aldedh"/>
    <property type="match status" value="1"/>
</dbReference>
<evidence type="ECO:0000313" key="6">
    <source>
        <dbReference type="EMBL" id="KHK89006.1"/>
    </source>
</evidence>
<dbReference type="GO" id="GO:0016620">
    <property type="term" value="F:oxidoreductase activity, acting on the aldehyde or oxo group of donors, NAD or NADP as acceptor"/>
    <property type="evidence" value="ECO:0007669"/>
    <property type="project" value="InterPro"/>
</dbReference>
<evidence type="ECO:0000256" key="2">
    <source>
        <dbReference type="ARBA" id="ARBA00023002"/>
    </source>
</evidence>
<proteinExistence type="inferred from homology"/>
<comment type="caution">
    <text evidence="6">The sequence shown here is derived from an EMBL/GenBank/DDBJ whole genome shotgun (WGS) entry which is preliminary data.</text>
</comment>
<feature type="active site" evidence="3">
    <location>
        <position position="250"/>
    </location>
</feature>
<evidence type="ECO:0000256" key="3">
    <source>
        <dbReference type="PROSITE-ProRule" id="PRU10007"/>
    </source>
</evidence>
<dbReference type="InterPro" id="IPR016162">
    <property type="entry name" value="Ald_DH_N"/>
</dbReference>
<dbReference type="InterPro" id="IPR029510">
    <property type="entry name" value="Ald_DH_CS_GLU"/>
</dbReference>
<keyword evidence="7" id="KW-1185">Reference proteome</keyword>
<dbReference type="STRING" id="1348853.LK12_22970"/>
<dbReference type="FunFam" id="3.40.605.10:FF:000007">
    <property type="entry name" value="NAD/NADP-dependent betaine aldehyde dehydrogenase"/>
    <property type="match status" value="1"/>
</dbReference>
<dbReference type="InterPro" id="IPR016163">
    <property type="entry name" value="Ald_DH_C"/>
</dbReference>
<accession>A0A0B1ZIH5</accession>
<dbReference type="AlphaFoldDB" id="A0A0B1ZIH5"/>
<dbReference type="EMBL" id="JTDI01000011">
    <property type="protein sequence ID" value="KHK89006.1"/>
    <property type="molecule type" value="Genomic_DNA"/>
</dbReference>
<dbReference type="OrthoDB" id="9802947at2"/>
<name>A0A0B1ZIH5_9SPHN</name>
<gene>
    <name evidence="6" type="ORF">LK12_22970</name>
</gene>
<dbReference type="InterPro" id="IPR016161">
    <property type="entry name" value="Ald_DH/histidinol_DH"/>
</dbReference>
<dbReference type="Gene3D" id="3.40.309.10">
    <property type="entry name" value="Aldehyde Dehydrogenase, Chain A, domain 2"/>
    <property type="match status" value="1"/>
</dbReference>
<dbReference type="PANTHER" id="PTHR11699">
    <property type="entry name" value="ALDEHYDE DEHYDROGENASE-RELATED"/>
    <property type="match status" value="1"/>
</dbReference>
<comment type="similarity">
    <text evidence="1 4">Belongs to the aldehyde dehydrogenase family.</text>
</comment>
<evidence type="ECO:0000256" key="4">
    <source>
        <dbReference type="RuleBase" id="RU003345"/>
    </source>
</evidence>
<organism evidence="6 7">
    <name type="scientific">Novosphingobium malaysiense</name>
    <dbReference type="NCBI Taxonomy" id="1348853"/>
    <lineage>
        <taxon>Bacteria</taxon>
        <taxon>Pseudomonadati</taxon>
        <taxon>Pseudomonadota</taxon>
        <taxon>Alphaproteobacteria</taxon>
        <taxon>Sphingomonadales</taxon>
        <taxon>Sphingomonadaceae</taxon>
        <taxon>Novosphingobium</taxon>
    </lineage>
</organism>
<dbReference type="Gene3D" id="3.40.605.10">
    <property type="entry name" value="Aldehyde Dehydrogenase, Chain A, domain 1"/>
    <property type="match status" value="1"/>
</dbReference>
<dbReference type="CDD" id="cd07114">
    <property type="entry name" value="ALDH_DhaS"/>
    <property type="match status" value="1"/>
</dbReference>
<protein>
    <submittedName>
        <fullName evidence="6">Carnitine dehydratase</fullName>
    </submittedName>
</protein>
<evidence type="ECO:0000259" key="5">
    <source>
        <dbReference type="Pfam" id="PF00171"/>
    </source>
</evidence>
<feature type="domain" description="Aldehyde dehydrogenase" evidence="5">
    <location>
        <begin position="12"/>
        <end position="473"/>
    </location>
</feature>
<evidence type="ECO:0000313" key="7">
    <source>
        <dbReference type="Proteomes" id="UP000031057"/>
    </source>
</evidence>
<sequence length="490" mass="52133">MQHFKMLINGAWTEAADGRRLDSMDPFTGEVWATIPRAGAADVEAAVDAAARALKAPAWREIAPSARAALMRKLADLIPPHAEMLADMETSDNGKLLSSTRGEVMALVKTFNYFAGLADKIEGIVAPAEFPGTLAYAQYEPIGVVAVIAPWNSPLLIAANKIANALAAGCTVVVKPSEFTSASTLAFARLFEEAGFPPGVVNVVTGTGPETGEALVTHPAVAKIQFTGGTETGRRINTMAASSFKRVVLELGGKSPNVVFDDCDLDAAIKGAILGIFTSSGQSCISGSRLLVQRNIHDRFVARLVEATRDVQLGDPRSASTQIGPISTAPQFHRIVSMLEQAQTEGAEAAMGGKAAANGLQFIEPTILINVHNDMTIAREEIFGPVLSVIPFEDEADAVRIANDTNYGLAAGVWTLDMARAFRMIKAIEAGTVWINTYRILSSTMPSTGYKESGLGSENGQRNIFNFLKPKSIYLNHGSRVSVPFLPESG</sequence>
<dbReference type="FunFam" id="3.40.309.10:FF:000012">
    <property type="entry name" value="Betaine aldehyde dehydrogenase"/>
    <property type="match status" value="1"/>
</dbReference>
<evidence type="ECO:0000256" key="1">
    <source>
        <dbReference type="ARBA" id="ARBA00009986"/>
    </source>
</evidence>
<dbReference type="PROSITE" id="PS00687">
    <property type="entry name" value="ALDEHYDE_DEHYDR_GLU"/>
    <property type="match status" value="1"/>
</dbReference>